<evidence type="ECO:0000256" key="4">
    <source>
        <dbReference type="ARBA" id="ARBA00022989"/>
    </source>
</evidence>
<dbReference type="RefSeq" id="WP_156353367.1">
    <property type="nucleotide sequence ID" value="NZ_CACRST010000010.1"/>
</dbReference>
<dbReference type="InterPro" id="IPR005899">
    <property type="entry name" value="Na_pump_deCOase"/>
</dbReference>
<dbReference type="NCBIfam" id="TIGR01195">
    <property type="entry name" value="oadG_fam"/>
    <property type="match status" value="1"/>
</dbReference>
<evidence type="ECO:0000256" key="7">
    <source>
        <dbReference type="SAM" id="SignalP"/>
    </source>
</evidence>
<dbReference type="AlphaFoldDB" id="A0A6N2SB62"/>
<evidence type="ECO:0000256" key="5">
    <source>
        <dbReference type="ARBA" id="ARBA00023136"/>
    </source>
</evidence>
<reference evidence="8" key="1">
    <citation type="submission" date="2019-11" db="EMBL/GenBank/DDBJ databases">
        <authorList>
            <person name="Feng L."/>
        </authorList>
    </citation>
    <scope>NUCLEOTIDE SEQUENCE</scope>
    <source>
        <strain evidence="8">BgluceraseaLFYP119</strain>
    </source>
</reference>
<name>A0A6N2SB62_9FIRM</name>
<gene>
    <name evidence="8" type="ORF">BGLFYP119_01010</name>
</gene>
<keyword evidence="2" id="KW-1003">Cell membrane</keyword>
<feature type="transmembrane region" description="Helical" evidence="6">
    <location>
        <begin position="156"/>
        <end position="179"/>
    </location>
</feature>
<evidence type="ECO:0000256" key="6">
    <source>
        <dbReference type="SAM" id="Phobius"/>
    </source>
</evidence>
<accession>A0A6N2SB62</accession>
<keyword evidence="5 6" id="KW-0472">Membrane</keyword>
<keyword evidence="7" id="KW-0732">Signal</keyword>
<dbReference type="EMBL" id="CACRST010000010">
    <property type="protein sequence ID" value="VYS89461.1"/>
    <property type="molecule type" value="Genomic_DNA"/>
</dbReference>
<comment type="subcellular location">
    <subcellularLocation>
        <location evidence="1">Cell membrane</location>
    </subcellularLocation>
</comment>
<evidence type="ECO:0000256" key="3">
    <source>
        <dbReference type="ARBA" id="ARBA00022692"/>
    </source>
</evidence>
<dbReference type="GO" id="GO:0036376">
    <property type="term" value="P:sodium ion export across plasma membrane"/>
    <property type="evidence" value="ECO:0007669"/>
    <property type="project" value="InterPro"/>
</dbReference>
<feature type="signal peptide" evidence="7">
    <location>
        <begin position="1"/>
        <end position="26"/>
    </location>
</feature>
<dbReference type="GO" id="GO:0015081">
    <property type="term" value="F:sodium ion transmembrane transporter activity"/>
    <property type="evidence" value="ECO:0007669"/>
    <property type="project" value="InterPro"/>
</dbReference>
<keyword evidence="4 6" id="KW-1133">Transmembrane helix</keyword>
<evidence type="ECO:0000256" key="2">
    <source>
        <dbReference type="ARBA" id="ARBA00022475"/>
    </source>
</evidence>
<protein>
    <submittedName>
        <fullName evidence="8">Oxaloacetate decarboxylase, gamma chain</fullName>
    </submittedName>
</protein>
<dbReference type="GO" id="GO:0005886">
    <property type="term" value="C:plasma membrane"/>
    <property type="evidence" value="ECO:0007669"/>
    <property type="project" value="UniProtKB-SubCell"/>
</dbReference>
<keyword evidence="3 6" id="KW-0812">Transmembrane</keyword>
<evidence type="ECO:0000313" key="8">
    <source>
        <dbReference type="EMBL" id="VYS89461.1"/>
    </source>
</evidence>
<sequence length="247" mass="26352">MNQMLKKASSVCAAAVCAASLTFSGAAVVMADSEIDEAIKTQIVMTAEGLTSTIIPLSDEEIKAYLDSGDEFTEGAMEAWNDVKAEVGEFVEAGSAEVEFSNRQYTATVPVDFEKLDAEFVYVFEDNDGMATPVSVSVDVKYPLSTTMKNAGLNTIMGLGTVFVILILLIFVISLFKFIPGSQGTKKEKKETAPAPIPVPAVPVPETVQDADEELVAVIAAAIAAAEGTTTDGFVVRSIRKIKRPRR</sequence>
<dbReference type="Pfam" id="PF04277">
    <property type="entry name" value="OAD_gamma"/>
    <property type="match status" value="1"/>
</dbReference>
<feature type="chain" id="PRO_5039114900" evidence="7">
    <location>
        <begin position="27"/>
        <end position="247"/>
    </location>
</feature>
<proteinExistence type="predicted"/>
<evidence type="ECO:0000256" key="1">
    <source>
        <dbReference type="ARBA" id="ARBA00004236"/>
    </source>
</evidence>
<organism evidence="8">
    <name type="scientific">Blautia glucerasea</name>
    <dbReference type="NCBI Taxonomy" id="536633"/>
    <lineage>
        <taxon>Bacteria</taxon>
        <taxon>Bacillati</taxon>
        <taxon>Bacillota</taxon>
        <taxon>Clostridia</taxon>
        <taxon>Lachnospirales</taxon>
        <taxon>Lachnospiraceae</taxon>
        <taxon>Blautia</taxon>
    </lineage>
</organism>